<dbReference type="Gene3D" id="3.40.50.150">
    <property type="entry name" value="Vaccinia Virus protein VP39"/>
    <property type="match status" value="1"/>
</dbReference>
<protein>
    <recommendedName>
        <fullName evidence="9">C-1-tetrahydrofolate synthase, cytoplasmic</fullName>
        <ecNumber evidence="8">1.5.1.5</ecNumber>
        <ecNumber evidence="7">3.5.4.9</ecNumber>
        <ecNumber evidence="6">6.3.4.3</ecNumber>
    </recommendedName>
</protein>
<feature type="compositionally biased region" description="Basic and acidic residues" evidence="23">
    <location>
        <begin position="346"/>
        <end position="360"/>
    </location>
</feature>
<dbReference type="GO" id="GO:0032259">
    <property type="term" value="P:methylation"/>
    <property type="evidence" value="ECO:0007669"/>
    <property type="project" value="UniProtKB-KW"/>
</dbReference>
<feature type="compositionally biased region" description="Polar residues" evidence="23">
    <location>
        <begin position="361"/>
        <end position="380"/>
    </location>
</feature>
<evidence type="ECO:0000313" key="26">
    <source>
        <dbReference type="EMBL" id="KAL1401481.1"/>
    </source>
</evidence>
<evidence type="ECO:0000256" key="19">
    <source>
        <dbReference type="ARBA" id="ARBA00023002"/>
    </source>
</evidence>
<evidence type="ECO:0000256" key="3">
    <source>
        <dbReference type="ARBA" id="ARBA00006985"/>
    </source>
</evidence>
<evidence type="ECO:0000256" key="1">
    <source>
        <dbReference type="ARBA" id="ARBA00004777"/>
    </source>
</evidence>
<evidence type="ECO:0000256" key="20">
    <source>
        <dbReference type="ARBA" id="ARBA00023268"/>
    </source>
</evidence>
<dbReference type="InterPro" id="IPR002903">
    <property type="entry name" value="RsmH"/>
</dbReference>
<dbReference type="InterPro" id="IPR029063">
    <property type="entry name" value="SAM-dependent_MTases_sf"/>
</dbReference>
<dbReference type="SUPFAM" id="SSF51735">
    <property type="entry name" value="NAD(P)-binding Rossmann-fold domains"/>
    <property type="match status" value="1"/>
</dbReference>
<dbReference type="Gene3D" id="3.40.50.720">
    <property type="entry name" value="NAD(P)-binding Rossmann-like Domain"/>
    <property type="match status" value="1"/>
</dbReference>
<comment type="caution">
    <text evidence="26">The sequence shown here is derived from an EMBL/GenBank/DDBJ whole genome shotgun (WGS) entry which is preliminary data.</text>
</comment>
<dbReference type="InterPro" id="IPR020867">
    <property type="entry name" value="THF_DH/CycHdrlase_CS"/>
</dbReference>
<evidence type="ECO:0000256" key="15">
    <source>
        <dbReference type="ARBA" id="ARBA00022741"/>
    </source>
</evidence>
<gene>
    <name evidence="26" type="ORF">pipiens_006568</name>
</gene>
<organism evidence="26 27">
    <name type="scientific">Culex pipiens pipiens</name>
    <name type="common">Northern house mosquito</name>
    <dbReference type="NCBI Taxonomy" id="38569"/>
    <lineage>
        <taxon>Eukaryota</taxon>
        <taxon>Metazoa</taxon>
        <taxon>Ecdysozoa</taxon>
        <taxon>Arthropoda</taxon>
        <taxon>Hexapoda</taxon>
        <taxon>Insecta</taxon>
        <taxon>Pterygota</taxon>
        <taxon>Neoptera</taxon>
        <taxon>Endopterygota</taxon>
        <taxon>Diptera</taxon>
        <taxon>Nematocera</taxon>
        <taxon>Culicoidea</taxon>
        <taxon>Culicidae</taxon>
        <taxon>Culicinae</taxon>
        <taxon>Culicini</taxon>
        <taxon>Culex</taxon>
        <taxon>Culex</taxon>
    </lineage>
</organism>
<dbReference type="GO" id="GO:0008168">
    <property type="term" value="F:methyltransferase activity"/>
    <property type="evidence" value="ECO:0007669"/>
    <property type="project" value="UniProtKB-KW"/>
</dbReference>
<dbReference type="GO" id="GO:0004488">
    <property type="term" value="F:methylenetetrahydrofolate dehydrogenase (NADP+) activity"/>
    <property type="evidence" value="ECO:0007669"/>
    <property type="project" value="UniProtKB-EC"/>
</dbReference>
<dbReference type="InterPro" id="IPR020628">
    <property type="entry name" value="Formate_THF_ligase_CS"/>
</dbReference>
<keyword evidence="10" id="KW-0554">One-carbon metabolism</keyword>
<dbReference type="InterPro" id="IPR000559">
    <property type="entry name" value="Formate_THF_ligase"/>
</dbReference>
<comment type="catalytic activity">
    <reaction evidence="22">
        <text>(6S)-5,6,7,8-tetrahydrofolate + formate + ATP = (6R)-10-formyltetrahydrofolate + ADP + phosphate</text>
        <dbReference type="Rhea" id="RHEA:20221"/>
        <dbReference type="ChEBI" id="CHEBI:15740"/>
        <dbReference type="ChEBI" id="CHEBI:30616"/>
        <dbReference type="ChEBI" id="CHEBI:43474"/>
        <dbReference type="ChEBI" id="CHEBI:57453"/>
        <dbReference type="ChEBI" id="CHEBI:195366"/>
        <dbReference type="ChEBI" id="CHEBI:456216"/>
        <dbReference type="EC" id="6.3.4.3"/>
    </reaction>
</comment>
<dbReference type="Gene3D" id="3.40.50.10860">
    <property type="entry name" value="Leucine Dehydrogenase, chain A, domain 1"/>
    <property type="match status" value="1"/>
</dbReference>
<dbReference type="EMBL" id="JBEHCU010004733">
    <property type="protein sequence ID" value="KAL1401481.1"/>
    <property type="molecule type" value="Genomic_DNA"/>
</dbReference>
<evidence type="ECO:0000256" key="22">
    <source>
        <dbReference type="ARBA" id="ARBA00049033"/>
    </source>
</evidence>
<dbReference type="InterPro" id="IPR036291">
    <property type="entry name" value="NAD(P)-bd_dom_sf"/>
</dbReference>
<evidence type="ECO:0000256" key="21">
    <source>
        <dbReference type="ARBA" id="ARBA00036357"/>
    </source>
</evidence>
<keyword evidence="27" id="KW-1185">Reference proteome</keyword>
<evidence type="ECO:0000256" key="2">
    <source>
        <dbReference type="ARBA" id="ARBA00005559"/>
    </source>
</evidence>
<dbReference type="NCBIfam" id="TIGR00006">
    <property type="entry name" value="16S rRNA (cytosine(1402)-N(4))-methyltransferase RsmH"/>
    <property type="match status" value="1"/>
</dbReference>
<evidence type="ECO:0000313" key="27">
    <source>
        <dbReference type="Proteomes" id="UP001562425"/>
    </source>
</evidence>
<evidence type="ECO:0000259" key="24">
    <source>
        <dbReference type="Pfam" id="PF00763"/>
    </source>
</evidence>
<evidence type="ECO:0000256" key="16">
    <source>
        <dbReference type="ARBA" id="ARBA00022801"/>
    </source>
</evidence>
<dbReference type="PROSITE" id="PS00767">
    <property type="entry name" value="THF_DHG_CYH_2"/>
    <property type="match status" value="1"/>
</dbReference>
<keyword evidence="13" id="KW-0808">Transferase</keyword>
<dbReference type="PROSITE" id="PS00766">
    <property type="entry name" value="THF_DHG_CYH_1"/>
    <property type="match status" value="1"/>
</dbReference>
<keyword evidence="14" id="KW-0949">S-adenosyl-L-methionine</keyword>
<dbReference type="HAMAP" id="MF_01007">
    <property type="entry name" value="16SrRNA_methyltr_H"/>
    <property type="match status" value="1"/>
</dbReference>
<evidence type="ECO:0000256" key="14">
    <source>
        <dbReference type="ARBA" id="ARBA00022691"/>
    </source>
</evidence>
<keyword evidence="20" id="KW-0511">Multifunctional enzyme</keyword>
<keyword evidence="12" id="KW-0489">Methyltransferase</keyword>
<keyword evidence="17" id="KW-0067">ATP-binding</keyword>
<dbReference type="PRINTS" id="PR00085">
    <property type="entry name" value="THFDHDRGNASE"/>
</dbReference>
<evidence type="ECO:0000256" key="4">
    <source>
        <dbReference type="ARBA" id="ARBA00010396"/>
    </source>
</evidence>
<dbReference type="PROSITE" id="PS00721">
    <property type="entry name" value="FTHFS_1"/>
    <property type="match status" value="1"/>
</dbReference>
<accession>A0ABD1DNZ3</accession>
<evidence type="ECO:0000256" key="5">
    <source>
        <dbReference type="ARBA" id="ARBA00011738"/>
    </source>
</evidence>
<dbReference type="GO" id="GO:0005524">
    <property type="term" value="F:ATP binding"/>
    <property type="evidence" value="ECO:0007669"/>
    <property type="project" value="UniProtKB-KW"/>
</dbReference>
<dbReference type="InterPro" id="IPR020630">
    <property type="entry name" value="THF_DH/CycHdrlase_cat_dom"/>
</dbReference>
<dbReference type="InterPro" id="IPR027417">
    <property type="entry name" value="P-loop_NTPase"/>
</dbReference>
<feature type="region of interest" description="Disordered" evidence="23">
    <location>
        <begin position="346"/>
        <end position="380"/>
    </location>
</feature>
<evidence type="ECO:0000256" key="8">
    <source>
        <dbReference type="ARBA" id="ARBA00012859"/>
    </source>
</evidence>
<dbReference type="InterPro" id="IPR046346">
    <property type="entry name" value="Aminoacid_DH-like_N_sf"/>
</dbReference>
<dbReference type="GO" id="GO:0006730">
    <property type="term" value="P:one-carbon metabolic process"/>
    <property type="evidence" value="ECO:0007669"/>
    <property type="project" value="UniProtKB-KW"/>
</dbReference>
<evidence type="ECO:0000256" key="10">
    <source>
        <dbReference type="ARBA" id="ARBA00022563"/>
    </source>
</evidence>
<comment type="similarity">
    <text evidence="2">In the N-terminal section; belongs to the tetrahydrofolate dehydrogenase/cyclohydrolase family.</text>
</comment>
<dbReference type="FunFam" id="3.40.50.720:FF:000006">
    <property type="entry name" value="Bifunctional protein FolD"/>
    <property type="match status" value="1"/>
</dbReference>
<evidence type="ECO:0000256" key="13">
    <source>
        <dbReference type="ARBA" id="ARBA00022679"/>
    </source>
</evidence>
<dbReference type="Gene3D" id="1.10.150.170">
    <property type="entry name" value="Putative methyltransferase TM0872, insert domain"/>
    <property type="match status" value="1"/>
</dbReference>
<dbReference type="InterPro" id="IPR023397">
    <property type="entry name" value="SAM-dep_MeTrfase_MraW_recog"/>
</dbReference>
<evidence type="ECO:0000256" key="23">
    <source>
        <dbReference type="SAM" id="MobiDB-lite"/>
    </source>
</evidence>
<feature type="domain" description="Tetrahydrofolate dehydrogenase/cyclohydrolase NAD(P)-binding" evidence="25">
    <location>
        <begin position="548"/>
        <end position="695"/>
    </location>
</feature>
<evidence type="ECO:0000256" key="9">
    <source>
        <dbReference type="ARBA" id="ARBA00017592"/>
    </source>
</evidence>
<dbReference type="CDD" id="cd01080">
    <property type="entry name" value="NAD_bind_m-THF_DH_Cyclohyd"/>
    <property type="match status" value="1"/>
</dbReference>
<keyword evidence="19" id="KW-0560">Oxidoreductase</keyword>
<dbReference type="GO" id="GO:0004477">
    <property type="term" value="F:methenyltetrahydrofolate cyclohydrolase activity"/>
    <property type="evidence" value="ECO:0007669"/>
    <property type="project" value="UniProtKB-EC"/>
</dbReference>
<dbReference type="Gene3D" id="3.40.50.300">
    <property type="entry name" value="P-loop containing nucleotide triphosphate hydrolases"/>
    <property type="match status" value="2"/>
</dbReference>
<comment type="catalytic activity">
    <reaction evidence="21">
        <text>(6R)-5,10-methenyltetrahydrofolate + H2O = (6R)-10-formyltetrahydrofolate + H(+)</text>
        <dbReference type="Rhea" id="RHEA:23700"/>
        <dbReference type="ChEBI" id="CHEBI:15377"/>
        <dbReference type="ChEBI" id="CHEBI:15378"/>
        <dbReference type="ChEBI" id="CHEBI:57455"/>
        <dbReference type="ChEBI" id="CHEBI:195366"/>
        <dbReference type="EC" id="3.5.4.9"/>
    </reaction>
</comment>
<evidence type="ECO:0000256" key="7">
    <source>
        <dbReference type="ARBA" id="ARBA00012776"/>
    </source>
</evidence>
<dbReference type="Pfam" id="PF01268">
    <property type="entry name" value="FTHFS"/>
    <property type="match status" value="1"/>
</dbReference>
<dbReference type="Proteomes" id="UP001562425">
    <property type="component" value="Unassembled WGS sequence"/>
</dbReference>
<evidence type="ECO:0000256" key="11">
    <source>
        <dbReference type="ARBA" id="ARBA00022598"/>
    </source>
</evidence>
<feature type="domain" description="Tetrahydrofolate dehydrogenase/cyclohydrolase catalytic" evidence="24">
    <location>
        <begin position="410"/>
        <end position="528"/>
    </location>
</feature>
<dbReference type="SUPFAM" id="SSF53223">
    <property type="entry name" value="Aminoacid dehydrogenase-like, N-terminal domain"/>
    <property type="match status" value="1"/>
</dbReference>
<dbReference type="Gene3D" id="3.10.410.10">
    <property type="entry name" value="Formyltetrahydrofolate synthetase, domain 3"/>
    <property type="match status" value="1"/>
</dbReference>
<evidence type="ECO:0000259" key="25">
    <source>
        <dbReference type="Pfam" id="PF02882"/>
    </source>
</evidence>
<dbReference type="FunFam" id="3.40.50.300:FF:001522">
    <property type="entry name" value="Probable MIS1-C1-tetrahydrofolate synthase, mitochondrial"/>
    <property type="match status" value="1"/>
</dbReference>
<dbReference type="HAMAP" id="MF_01543">
    <property type="entry name" value="FTHFS"/>
    <property type="match status" value="1"/>
</dbReference>
<dbReference type="PANTHER" id="PTHR11265:SF0">
    <property type="entry name" value="12S RRNA N4-METHYLCYTIDINE METHYLTRANSFERASE"/>
    <property type="match status" value="1"/>
</dbReference>
<comment type="pathway">
    <text evidence="1">One-carbon metabolism; tetrahydrofolate interconversion.</text>
</comment>
<evidence type="ECO:0000256" key="18">
    <source>
        <dbReference type="ARBA" id="ARBA00022857"/>
    </source>
</evidence>
<keyword evidence="16" id="KW-0378">Hydrolase</keyword>
<dbReference type="Pfam" id="PF00763">
    <property type="entry name" value="THF_DHG_CYH"/>
    <property type="match status" value="1"/>
</dbReference>
<dbReference type="SUPFAM" id="SSF52540">
    <property type="entry name" value="P-loop containing nucleoside triphosphate hydrolases"/>
    <property type="match status" value="1"/>
</dbReference>
<sequence>MSTEAVRHVPVMAAETIKFLKPQDSELFIDMTFGAGGHTKQILKAAPNAKIITLDRDPVAHEMAQEMAKRYPGQIYPVLGRFSELPAKLKELNVNQRSIDGMIFDFGCSSMQFDEGERGFSISKNGPLDMRMDKDRCPDAPSAADVLARIDEMDLARILKVYGEEKFAKRIARAVVEARHSIKKIETTKELAELVQTCCASEFRLDKLQRPSHPATKTFQALRIFVNNELNEINYGMILAQHYLKIGGKMITITFHSLEDTIVKRHVMGNVANDMANKLPLKYCSHTICHDQTVMDAALKPNWHQMTKHVVVPSDAEVEENPRSRSAKLRAVVRVDASFVDIRRQSPSLEDHHSIEDRNGRQQQSPTFANGSPPDQDQCSASSLRQRFNQLVQSVVVQPEKKMIGTAKILSGVEIAKEIRDKLRKEVSDIRNKIPTLVPGLAIVQVGGREDSNVYIRMKVKAAEEIGIYAEHVQLPRSTTQDELLATITRLNEDPNFHGIIVQMPLESDNPIDSHLITDAVSPDKDVDGLNTMNEGRVAVGDLSGFLPCTPNGCMELIRRTGIPIAGSNAVIIGRSKIVGTPMAELLKWADATVTVCHSKTKNLNMMIKKADILVVAVGKPEMVRGAWVKPSAVVIDCGINSIPDPTKKSGQRLVGDVKYDEALVVASHVTPVPGGVGPMTVAMLMQNTVQSAQRVARRMIDMEFRWPIKTLPLKPLEQVPSDIEIARSQTPKDISLLASEIGLVRSEVSLYGDKKAKISLKVLERLRNEEDGKYVVVAGITPTPLGEGKSTTLPSQGPTFGIKGGAAGGGYSQVIPMEDFNLHLTGDIHAVTAANNLLAAQLDARIFHEATQTDQALYERLVPAQKGSRKFSPIQQRRLKRLGIDKVDPYTLTPEEIRRFSRLNIDPHNVVWTRVLDVNDRYLRKITIGLSPTEKNMIRDTSFSISVSSEIMAILALATNLGDMKQRLAKMVVAFDRSGSPVTADDLGVTGAMMVLLKDAIEPTLMQTLEGTPVMVHAGPFANIAHGCSSIIADDIALKLVGKPGYVVTEAGFGSDIGMEKFFNIKCRASGKIPNAVVLVMTVRALKMHGGGPPVISGAPLRREYTMENVELVEKGLPNLIKHIENGLKYGVPVVVAINAHSSDTKAEHDLIKRTCKQVGAFAAVVSNHWALGGAGAADLAQAVMDACKTTPNFKLLYELDLTIEEKILKIAKEMYGAGTIEFLPKVRDAVRLYTDKGFGTLPICMAKTAMSLTGDPSAKNAPKDFKLVINDICLSAGAGFIVPMCGEITKMPGLPTRPSIFDIDLNTETGEIEGLF</sequence>
<dbReference type="CDD" id="cd00477">
    <property type="entry name" value="FTHFS"/>
    <property type="match status" value="1"/>
</dbReference>
<keyword evidence="15" id="KW-0547">Nucleotide-binding</keyword>
<dbReference type="HAMAP" id="MF_01576">
    <property type="entry name" value="THF_DHG_CYH"/>
    <property type="match status" value="1"/>
</dbReference>
<reference evidence="26 27" key="1">
    <citation type="submission" date="2024-05" db="EMBL/GenBank/DDBJ databases">
        <title>Culex pipiens pipiens assembly and annotation.</title>
        <authorList>
            <person name="Alout H."/>
            <person name="Durand T."/>
        </authorList>
    </citation>
    <scope>NUCLEOTIDE SEQUENCE [LARGE SCALE GENOMIC DNA]</scope>
    <source>
        <strain evidence="26">HA-2024</strain>
        <tissue evidence="26">Whole body</tissue>
    </source>
</reference>
<dbReference type="GO" id="GO:0004329">
    <property type="term" value="F:formate-tetrahydrofolate ligase activity"/>
    <property type="evidence" value="ECO:0007669"/>
    <property type="project" value="UniProtKB-EC"/>
</dbReference>
<dbReference type="InterPro" id="IPR020631">
    <property type="entry name" value="THF_DH/CycHdrlase_NAD-bd_dom"/>
</dbReference>
<evidence type="ECO:0000256" key="6">
    <source>
        <dbReference type="ARBA" id="ARBA00012295"/>
    </source>
</evidence>
<keyword evidence="11" id="KW-0436">Ligase</keyword>
<proteinExistence type="inferred from homology"/>
<evidence type="ECO:0000256" key="17">
    <source>
        <dbReference type="ARBA" id="ARBA00022840"/>
    </source>
</evidence>
<dbReference type="SUPFAM" id="SSF53335">
    <property type="entry name" value="S-adenosyl-L-methionine-dependent methyltransferases"/>
    <property type="match status" value="1"/>
</dbReference>
<comment type="similarity">
    <text evidence="4">Belongs to the methyltransferase superfamily. RsmH family.</text>
</comment>
<dbReference type="PANTHER" id="PTHR11265">
    <property type="entry name" value="S-ADENOSYL-METHYLTRANSFERASE MRAW"/>
    <property type="match status" value="1"/>
</dbReference>
<dbReference type="FunFam" id="3.40.50.10860:FF:000005">
    <property type="entry name" value="C-1-tetrahydrofolate synthase, cytoplasmic, putative"/>
    <property type="match status" value="1"/>
</dbReference>
<dbReference type="FunFam" id="3.10.410.10:FF:000001">
    <property type="entry name" value="Putative formate--tetrahydrofolate ligase"/>
    <property type="match status" value="1"/>
</dbReference>
<name>A0ABD1DNZ3_CULPP</name>
<dbReference type="Pfam" id="PF02882">
    <property type="entry name" value="THF_DHG_CYH_C"/>
    <property type="match status" value="1"/>
</dbReference>
<comment type="similarity">
    <text evidence="3">In the C-terminal section; belongs to the formate--tetrahydrofolate ligase family.</text>
</comment>
<keyword evidence="18" id="KW-0521">NADP</keyword>
<comment type="subunit">
    <text evidence="5">Homodimer.</text>
</comment>
<dbReference type="SUPFAM" id="SSF81799">
    <property type="entry name" value="Putative methyltransferase TM0872, insert domain"/>
    <property type="match status" value="1"/>
</dbReference>
<dbReference type="InterPro" id="IPR000672">
    <property type="entry name" value="THF_DH/CycHdrlase"/>
</dbReference>
<evidence type="ECO:0000256" key="12">
    <source>
        <dbReference type="ARBA" id="ARBA00022603"/>
    </source>
</evidence>
<dbReference type="EC" id="1.5.1.5" evidence="8"/>
<dbReference type="EC" id="6.3.4.3" evidence="6"/>
<dbReference type="Pfam" id="PF01795">
    <property type="entry name" value="Methyltransf_5"/>
    <property type="match status" value="1"/>
</dbReference>
<dbReference type="EC" id="3.5.4.9" evidence="7"/>